<keyword evidence="1" id="KW-1185">Reference proteome</keyword>
<sequence>MAAATSSCRCNKNNALSCNNGRDNNNNACDGSSSSSNIQCCLKKVRLAGAIGIYFGSTATATLKAATAAAAAAATTCNKHQQVIRLNVARNGQNKFEEKIILNASAEEFESVLLNVNFFYFVFYLPATIQ</sequence>
<organism evidence="1 2">
    <name type="scientific">Drosophila mauritiana</name>
    <name type="common">Fruit fly</name>
    <dbReference type="NCBI Taxonomy" id="7226"/>
    <lineage>
        <taxon>Eukaryota</taxon>
        <taxon>Metazoa</taxon>
        <taxon>Ecdysozoa</taxon>
        <taxon>Arthropoda</taxon>
        <taxon>Hexapoda</taxon>
        <taxon>Insecta</taxon>
        <taxon>Pterygota</taxon>
        <taxon>Neoptera</taxon>
        <taxon>Endopterygota</taxon>
        <taxon>Diptera</taxon>
        <taxon>Brachycera</taxon>
        <taxon>Muscomorpha</taxon>
        <taxon>Ephydroidea</taxon>
        <taxon>Drosophilidae</taxon>
        <taxon>Drosophila</taxon>
        <taxon>Sophophora</taxon>
    </lineage>
</organism>
<accession>A0A6P8JG33</accession>
<evidence type="ECO:0000313" key="1">
    <source>
        <dbReference type="Proteomes" id="UP000515162"/>
    </source>
</evidence>
<proteinExistence type="predicted"/>
<dbReference type="Proteomes" id="UP000515162">
    <property type="component" value="Chromosome 2R"/>
</dbReference>
<gene>
    <name evidence="2" type="primary">LOC117137704</name>
</gene>
<dbReference type="GeneID" id="117137704"/>
<protein>
    <submittedName>
        <fullName evidence="2">Uncharacterized protein LOC117137704</fullName>
    </submittedName>
</protein>
<dbReference type="AlphaFoldDB" id="A0A6P8JG33"/>
<dbReference type="RefSeq" id="XP_033155167.1">
    <property type="nucleotide sequence ID" value="XM_033299276.1"/>
</dbReference>
<name>A0A6P8JG33_DROMA</name>
<evidence type="ECO:0000313" key="2">
    <source>
        <dbReference type="RefSeq" id="XP_033155167.1"/>
    </source>
</evidence>
<reference evidence="2" key="1">
    <citation type="submission" date="2025-08" db="UniProtKB">
        <authorList>
            <consortium name="RefSeq"/>
        </authorList>
    </citation>
    <scope>IDENTIFICATION</scope>
    <source>
        <strain evidence="2">Mau12</strain>
        <tissue evidence="2">Whole Body</tissue>
    </source>
</reference>